<evidence type="ECO:0000313" key="1">
    <source>
        <dbReference type="EMBL" id="KPY31344.1"/>
    </source>
</evidence>
<comment type="caution">
    <text evidence="1">The sequence shown here is derived from an EMBL/GenBank/DDBJ whole genome shotgun (WGS) entry which is preliminary data.</text>
</comment>
<gene>
    <name evidence="1" type="ORF">ALO52_00986</name>
</gene>
<dbReference type="Proteomes" id="UP000050562">
    <property type="component" value="Unassembled WGS sequence"/>
</dbReference>
<reference evidence="1 2" key="1">
    <citation type="submission" date="2015-09" db="EMBL/GenBank/DDBJ databases">
        <title>Genome announcement of multiple Pseudomonas syringae strains.</title>
        <authorList>
            <person name="Thakur S."/>
            <person name="Wang P.W."/>
            <person name="Gong Y."/>
            <person name="Weir B.S."/>
            <person name="Guttman D.S."/>
        </authorList>
    </citation>
    <scope>NUCLEOTIDE SEQUENCE [LARGE SCALE GENOMIC DNA]</scope>
    <source>
        <strain evidence="1 2">ICMP3956</strain>
    </source>
</reference>
<dbReference type="AlphaFoldDB" id="A0A0N8SJ42"/>
<name>A0A0N8SJ42_9PSED</name>
<proteinExistence type="predicted"/>
<sequence>MGGNDDFAKDNCPSKAWTYSQSQRRDISYSENKWIWAVLEFYGVGIAPAGLAMPDFEEQLRVLEKGWVFSWEELRLFANDIEQVFDCFIVAVDSVDKIRKPIEVDEAPQNCFIALEAFDSHEWIIWSDAPELLNPFSALLDLNG</sequence>
<organism evidence="1 2">
    <name type="scientific">Pseudomonas syringae pv. primulae</name>
    <dbReference type="NCBI Taxonomy" id="251707"/>
    <lineage>
        <taxon>Bacteria</taxon>
        <taxon>Pseudomonadati</taxon>
        <taxon>Pseudomonadota</taxon>
        <taxon>Gammaproteobacteria</taxon>
        <taxon>Pseudomonadales</taxon>
        <taxon>Pseudomonadaceae</taxon>
        <taxon>Pseudomonas</taxon>
    </lineage>
</organism>
<dbReference type="EMBL" id="LJRC01000259">
    <property type="protein sequence ID" value="KPY31344.1"/>
    <property type="molecule type" value="Genomic_DNA"/>
</dbReference>
<protein>
    <submittedName>
        <fullName evidence="1">Uncharacterized protein</fullName>
    </submittedName>
</protein>
<dbReference type="PATRIC" id="fig|251707.3.peg.1301"/>
<evidence type="ECO:0000313" key="2">
    <source>
        <dbReference type="Proteomes" id="UP000050562"/>
    </source>
</evidence>
<accession>A0A0N8SJ42</accession>
<dbReference type="RefSeq" id="WP_155516762.1">
    <property type="nucleotide sequence ID" value="NZ_LJRC01000259.1"/>
</dbReference>